<name>A0A1X7BYS7_9RHOB</name>
<dbReference type="RefSeq" id="WP_085802327.1">
    <property type="nucleotide sequence ID" value="NZ_FWXB01000026.1"/>
</dbReference>
<reference evidence="1 2" key="1">
    <citation type="submission" date="2017-03" db="EMBL/GenBank/DDBJ databases">
        <authorList>
            <person name="Afonso C.L."/>
            <person name="Miller P.J."/>
            <person name="Scott M.A."/>
            <person name="Spackman E."/>
            <person name="Goraichik I."/>
            <person name="Dimitrov K.M."/>
            <person name="Suarez D.L."/>
            <person name="Swayne D.E."/>
        </authorList>
    </citation>
    <scope>NUCLEOTIDE SEQUENCE [LARGE SCALE GENOMIC DNA]</scope>
    <source>
        <strain evidence="1 2">CECT 7745</strain>
    </source>
</reference>
<keyword evidence="2" id="KW-1185">Reference proteome</keyword>
<evidence type="ECO:0000313" key="2">
    <source>
        <dbReference type="Proteomes" id="UP000193224"/>
    </source>
</evidence>
<dbReference type="AlphaFoldDB" id="A0A1X7BYS7"/>
<sequence>MTSETDKISEKMKTVKNACDTAPTGLKKDVAMKHYQAAEKASTEDDEVETLKELDAATLALS</sequence>
<organism evidence="1 2">
    <name type="scientific">Roseovarius aestuarii</name>
    <dbReference type="NCBI Taxonomy" id="475083"/>
    <lineage>
        <taxon>Bacteria</taxon>
        <taxon>Pseudomonadati</taxon>
        <taxon>Pseudomonadota</taxon>
        <taxon>Alphaproteobacteria</taxon>
        <taxon>Rhodobacterales</taxon>
        <taxon>Roseobacteraceae</taxon>
        <taxon>Roseovarius</taxon>
    </lineage>
</organism>
<gene>
    <name evidence="1" type="ORF">ROA7745_04296</name>
</gene>
<accession>A0A1X7BYS7</accession>
<dbReference type="Proteomes" id="UP000193224">
    <property type="component" value="Unassembled WGS sequence"/>
</dbReference>
<dbReference type="OrthoDB" id="7632358at2"/>
<evidence type="ECO:0000313" key="1">
    <source>
        <dbReference type="EMBL" id="SMC14429.1"/>
    </source>
</evidence>
<protein>
    <submittedName>
        <fullName evidence="1">Uncharacterized protein</fullName>
    </submittedName>
</protein>
<proteinExistence type="predicted"/>
<dbReference type="EMBL" id="FWXB01000026">
    <property type="protein sequence ID" value="SMC14429.1"/>
    <property type="molecule type" value="Genomic_DNA"/>
</dbReference>